<accession>A0A9D1GZK2</accession>
<name>A0A9D1GZK2_9ACTN</name>
<dbReference type="EMBL" id="DVLP01000363">
    <property type="protein sequence ID" value="HIT76374.1"/>
    <property type="molecule type" value="Genomic_DNA"/>
</dbReference>
<dbReference type="Pfam" id="PF04909">
    <property type="entry name" value="Amidohydro_2"/>
    <property type="match status" value="1"/>
</dbReference>
<gene>
    <name evidence="3" type="ORF">IAA98_12385</name>
</gene>
<dbReference type="PANTHER" id="PTHR43569:SF2">
    <property type="entry name" value="AMIDOHYDROLASE-RELATED DOMAIN-CONTAINING PROTEIN"/>
    <property type="match status" value="1"/>
</dbReference>
<evidence type="ECO:0000259" key="2">
    <source>
        <dbReference type="Pfam" id="PF04909"/>
    </source>
</evidence>
<evidence type="ECO:0000256" key="1">
    <source>
        <dbReference type="ARBA" id="ARBA00038310"/>
    </source>
</evidence>
<comment type="similarity">
    <text evidence="1">Belongs to the metallo-dependent hydrolases superfamily.</text>
</comment>
<dbReference type="InterPro" id="IPR032466">
    <property type="entry name" value="Metal_Hydrolase"/>
</dbReference>
<reference evidence="3" key="1">
    <citation type="submission" date="2020-10" db="EMBL/GenBank/DDBJ databases">
        <authorList>
            <person name="Gilroy R."/>
        </authorList>
    </citation>
    <scope>NUCLEOTIDE SEQUENCE</scope>
    <source>
        <strain evidence="3">ChiGjej1B1-24693</strain>
    </source>
</reference>
<dbReference type="Gene3D" id="3.20.20.140">
    <property type="entry name" value="Metal-dependent hydrolases"/>
    <property type="match status" value="1"/>
</dbReference>
<protein>
    <submittedName>
        <fullName evidence="3">Amidohydrolase family protein</fullName>
    </submittedName>
</protein>
<dbReference type="GO" id="GO:0016787">
    <property type="term" value="F:hydrolase activity"/>
    <property type="evidence" value="ECO:0007669"/>
    <property type="project" value="InterPro"/>
</dbReference>
<dbReference type="AlphaFoldDB" id="A0A9D1GZK2"/>
<dbReference type="InterPro" id="IPR006680">
    <property type="entry name" value="Amidohydro-rel"/>
</dbReference>
<dbReference type="Proteomes" id="UP000886842">
    <property type="component" value="Unassembled WGS sequence"/>
</dbReference>
<evidence type="ECO:0000313" key="4">
    <source>
        <dbReference type="Proteomes" id="UP000886842"/>
    </source>
</evidence>
<evidence type="ECO:0000313" key="3">
    <source>
        <dbReference type="EMBL" id="HIT76374.1"/>
    </source>
</evidence>
<dbReference type="SUPFAM" id="SSF51556">
    <property type="entry name" value="Metallo-dependent hydrolases"/>
    <property type="match status" value="1"/>
</dbReference>
<proteinExistence type="inferred from homology"/>
<reference evidence="3" key="2">
    <citation type="journal article" date="2021" name="PeerJ">
        <title>Extensive microbial diversity within the chicken gut microbiome revealed by metagenomics and culture.</title>
        <authorList>
            <person name="Gilroy R."/>
            <person name="Ravi A."/>
            <person name="Getino M."/>
            <person name="Pursley I."/>
            <person name="Horton D.L."/>
            <person name="Alikhan N.F."/>
            <person name="Baker D."/>
            <person name="Gharbi K."/>
            <person name="Hall N."/>
            <person name="Watson M."/>
            <person name="Adriaenssens E.M."/>
            <person name="Foster-Nyarko E."/>
            <person name="Jarju S."/>
            <person name="Secka A."/>
            <person name="Antonio M."/>
            <person name="Oren A."/>
            <person name="Chaudhuri R.R."/>
            <person name="La Ragione R."/>
            <person name="Hildebrand F."/>
            <person name="Pallen M.J."/>
        </authorList>
    </citation>
    <scope>NUCLEOTIDE SEQUENCE</scope>
    <source>
        <strain evidence="3">ChiGjej1B1-24693</strain>
    </source>
</reference>
<feature type="domain" description="Amidohydrolase-related" evidence="2">
    <location>
        <begin position="6"/>
        <end position="262"/>
    </location>
</feature>
<sequence>MDASWIDSHIHLFEHGYRRDRPAGAELTDYQQLRTTHGISHALVVGYEGDPALAGNNSHLVRLAAQHDWILPVRHLHPHRGLAPAAELAETRWAGVSAYLVDDEATEAWDRWTDREWAALPDGSLVSVNATTDRLPTVGAAAARIGLPILVSHLATPPAPGPHSTVAEALAPLASLARLDNVHVKLSGHWAMVAAGWTEPQLQESTRRVLEAFGVDRVHWGSDFSPCLAHHDFATATHPPGIEDLSPAELADLRGGSLARLLHLPPPSSSDRTPT</sequence>
<organism evidence="3 4">
    <name type="scientific">Candidatus Avipropionibacterium avicola</name>
    <dbReference type="NCBI Taxonomy" id="2840701"/>
    <lineage>
        <taxon>Bacteria</taxon>
        <taxon>Bacillati</taxon>
        <taxon>Actinomycetota</taxon>
        <taxon>Actinomycetes</taxon>
        <taxon>Propionibacteriales</taxon>
        <taxon>Propionibacteriaceae</taxon>
        <taxon>Propionibacteriaceae incertae sedis</taxon>
        <taxon>Candidatus Avipropionibacterium</taxon>
    </lineage>
</organism>
<dbReference type="PANTHER" id="PTHR43569">
    <property type="entry name" value="AMIDOHYDROLASE"/>
    <property type="match status" value="1"/>
</dbReference>
<dbReference type="InterPro" id="IPR052350">
    <property type="entry name" value="Metallo-dep_Lactonases"/>
</dbReference>
<comment type="caution">
    <text evidence="3">The sequence shown here is derived from an EMBL/GenBank/DDBJ whole genome shotgun (WGS) entry which is preliminary data.</text>
</comment>